<accession>A0ABT1CNF1</accession>
<dbReference type="Pfam" id="PF06299">
    <property type="entry name" value="DUF1045"/>
    <property type="match status" value="1"/>
</dbReference>
<protein>
    <submittedName>
        <fullName evidence="1">DUF1045 domain-containing protein</fullName>
    </submittedName>
</protein>
<evidence type="ECO:0000313" key="2">
    <source>
        <dbReference type="Proteomes" id="UP001320715"/>
    </source>
</evidence>
<name>A0ABT1CNF1_9HYPH</name>
<dbReference type="RefSeq" id="WP_252915069.1">
    <property type="nucleotide sequence ID" value="NZ_CP159480.1"/>
</dbReference>
<dbReference type="PIRSF" id="PIRSF033328">
    <property type="entry name" value="Phest_Mll4975"/>
    <property type="match status" value="1"/>
</dbReference>
<dbReference type="EMBL" id="JAAAML010000001">
    <property type="protein sequence ID" value="MCO6407732.1"/>
    <property type="molecule type" value="Genomic_DNA"/>
</dbReference>
<sequence>MRYAIYFAPEAASSFEALAASWLGRDAAMGKSVEHPNLEGLGATELAEITGPARRYGFHATLKAPFRLAEGASETDLTDAMEVFAEQTSTFEIPALKVGRLEGFLALVPAGPAPALNAFANSVVEAFEPLRAPLTDREIERRNPVSLSSEELRNLMRWGYPYVFDRFRFHMTLTTRLAGPQITRVEAAASAHFASVLAGPVAVRELALFVEPEPGAPFVIRRRTPLALGQHRKTA</sequence>
<dbReference type="NCBIfam" id="TIGR03223">
    <property type="entry name" value="Phn_opern_protn"/>
    <property type="match status" value="1"/>
</dbReference>
<reference evidence="1 2" key="1">
    <citation type="submission" date="2020-01" db="EMBL/GenBank/DDBJ databases">
        <title>Genomes of bacteria type strains.</title>
        <authorList>
            <person name="Chen J."/>
            <person name="Zhu S."/>
            <person name="Yang J."/>
        </authorList>
    </citation>
    <scope>NUCLEOTIDE SEQUENCE [LARGE SCALE GENOMIC DNA]</scope>
    <source>
        <strain evidence="1 2">DSM 16655</strain>
    </source>
</reference>
<dbReference type="Proteomes" id="UP001320715">
    <property type="component" value="Unassembled WGS sequence"/>
</dbReference>
<dbReference type="Gene3D" id="3.90.1140.10">
    <property type="entry name" value="Cyclic phosphodiesterase"/>
    <property type="match status" value="1"/>
</dbReference>
<organism evidence="1 2">
    <name type="scientific">Hoeflea alexandrii</name>
    <dbReference type="NCBI Taxonomy" id="288436"/>
    <lineage>
        <taxon>Bacteria</taxon>
        <taxon>Pseudomonadati</taxon>
        <taxon>Pseudomonadota</taxon>
        <taxon>Alphaproteobacteria</taxon>
        <taxon>Hyphomicrobiales</taxon>
        <taxon>Rhizobiaceae</taxon>
        <taxon>Hoeflea</taxon>
    </lineage>
</organism>
<proteinExistence type="predicted"/>
<keyword evidence="2" id="KW-1185">Reference proteome</keyword>
<evidence type="ECO:0000313" key="1">
    <source>
        <dbReference type="EMBL" id="MCO6407732.1"/>
    </source>
</evidence>
<comment type="caution">
    <text evidence="1">The sequence shown here is derived from an EMBL/GenBank/DDBJ whole genome shotgun (WGS) entry which is preliminary data.</text>
</comment>
<gene>
    <name evidence="1" type="ORF">GTW23_06040</name>
</gene>
<dbReference type="InterPro" id="IPR009389">
    <property type="entry name" value="DUF1045"/>
</dbReference>